<evidence type="ECO:0000259" key="1">
    <source>
        <dbReference type="Pfam" id="PF08608"/>
    </source>
</evidence>
<protein>
    <submittedName>
        <fullName evidence="3">Uncharacterized protein (TIGR03084 family)</fullName>
    </submittedName>
</protein>
<dbReference type="NCBIfam" id="TIGR03083">
    <property type="entry name" value="maleylpyruvate isomerase family mycothiol-dependent enzyme"/>
    <property type="match status" value="1"/>
</dbReference>
<evidence type="ECO:0000259" key="2">
    <source>
        <dbReference type="Pfam" id="PF11716"/>
    </source>
</evidence>
<dbReference type="EMBL" id="JACCAA010000001">
    <property type="protein sequence ID" value="NYG59652.1"/>
    <property type="molecule type" value="Genomic_DNA"/>
</dbReference>
<evidence type="ECO:0000313" key="4">
    <source>
        <dbReference type="Proteomes" id="UP000540656"/>
    </source>
</evidence>
<dbReference type="NCBIfam" id="TIGR03084">
    <property type="entry name" value="TIGR03084 family metal-binding protein"/>
    <property type="match status" value="1"/>
</dbReference>
<keyword evidence="4" id="KW-1185">Reference proteome</keyword>
<dbReference type="Proteomes" id="UP000540656">
    <property type="component" value="Unassembled WGS sequence"/>
</dbReference>
<dbReference type="GO" id="GO:0046872">
    <property type="term" value="F:metal ion binding"/>
    <property type="evidence" value="ECO:0007669"/>
    <property type="project" value="InterPro"/>
</dbReference>
<accession>A0A7Y9UQU7</accession>
<dbReference type="InterPro" id="IPR013917">
    <property type="entry name" value="tRNA_wybutosine-synth"/>
</dbReference>
<organism evidence="3 4">
    <name type="scientific">Nocardioides daedukensis</name>
    <dbReference type="NCBI Taxonomy" id="634462"/>
    <lineage>
        <taxon>Bacteria</taxon>
        <taxon>Bacillati</taxon>
        <taxon>Actinomycetota</taxon>
        <taxon>Actinomycetes</taxon>
        <taxon>Propionibacteriales</taxon>
        <taxon>Nocardioidaceae</taxon>
        <taxon>Nocardioides</taxon>
    </lineage>
</organism>
<name>A0A7Y9UQU7_9ACTN</name>
<dbReference type="AlphaFoldDB" id="A0A7Y9UQU7"/>
<dbReference type="Pfam" id="PF11716">
    <property type="entry name" value="MDMPI_N"/>
    <property type="match status" value="1"/>
</dbReference>
<feature type="domain" description="Mycothiol-dependent maleylpyruvate isomerase metal-binding" evidence="2">
    <location>
        <begin position="13"/>
        <end position="151"/>
    </location>
</feature>
<dbReference type="InterPro" id="IPR017518">
    <property type="entry name" value="CHP03084"/>
</dbReference>
<evidence type="ECO:0000313" key="3">
    <source>
        <dbReference type="EMBL" id="NYG59652.1"/>
    </source>
</evidence>
<sequence>MNAVLEGVLADLDAQSNELDQHVSALAEDAWRQPTPAAGWDIATQVAHLAWTDEASVAACGWVHGEKEPWDNLVLDAIADPEHVVDTAALEGGKAPAAELLERWRTGRKALHEALRAVPEGQKIPWFGPPMSPTSMATARFMETWAHSLDVFEALGVKVAPTDRIVHVAHIGVRTRNFSFAANDLAPPADEFRVELTSPSGELWAYGPEDAAQRVTGSAHDFCLLVTQRVNRADTDLVAVGPDAETWLGIAQCFAGNPGTGREARR</sequence>
<proteinExistence type="predicted"/>
<dbReference type="RefSeq" id="WP_179502675.1">
    <property type="nucleotide sequence ID" value="NZ_JACCAA010000001.1"/>
</dbReference>
<dbReference type="InterPro" id="IPR034660">
    <property type="entry name" value="DinB/YfiT-like"/>
</dbReference>
<dbReference type="Gene3D" id="1.20.120.450">
    <property type="entry name" value="dinb family like domain"/>
    <property type="match status" value="1"/>
</dbReference>
<dbReference type="InterPro" id="IPR024344">
    <property type="entry name" value="MDMPI_metal-binding"/>
</dbReference>
<comment type="caution">
    <text evidence="3">The sequence shown here is derived from an EMBL/GenBank/DDBJ whole genome shotgun (WGS) entry which is preliminary data.</text>
</comment>
<feature type="domain" description="tRNA wybutosine-synthesis" evidence="1">
    <location>
        <begin position="188"/>
        <end position="237"/>
    </location>
</feature>
<dbReference type="SUPFAM" id="SSF109854">
    <property type="entry name" value="DinB/YfiT-like putative metalloenzymes"/>
    <property type="match status" value="1"/>
</dbReference>
<dbReference type="Pfam" id="PF08608">
    <property type="entry name" value="Wyosine_form"/>
    <property type="match status" value="1"/>
</dbReference>
<gene>
    <name evidence="3" type="ORF">BJ980_002575</name>
</gene>
<reference evidence="3 4" key="1">
    <citation type="submission" date="2020-07" db="EMBL/GenBank/DDBJ databases">
        <title>Sequencing the genomes of 1000 actinobacteria strains.</title>
        <authorList>
            <person name="Klenk H.-P."/>
        </authorList>
    </citation>
    <scope>NUCLEOTIDE SEQUENCE [LARGE SCALE GENOMIC DNA]</scope>
    <source>
        <strain evidence="3 4">DSM 23819</strain>
    </source>
</reference>
<dbReference type="InterPro" id="IPR017517">
    <property type="entry name" value="Maleyloyr_isom"/>
</dbReference>